<accession>A0ABP0GTM3</accession>
<name>A0ABP0GTM3_CLALP</name>
<feature type="region of interest" description="Disordered" evidence="1">
    <location>
        <begin position="115"/>
        <end position="134"/>
    </location>
</feature>
<dbReference type="CDD" id="cd00037">
    <property type="entry name" value="CLECT"/>
    <property type="match status" value="1"/>
</dbReference>
<feature type="compositionally biased region" description="Basic and acidic residues" evidence="1">
    <location>
        <begin position="411"/>
        <end position="424"/>
    </location>
</feature>
<evidence type="ECO:0008006" key="5">
    <source>
        <dbReference type="Google" id="ProtNLM"/>
    </source>
</evidence>
<proteinExistence type="predicted"/>
<feature type="compositionally biased region" description="Basic residues" evidence="1">
    <location>
        <begin position="397"/>
        <end position="410"/>
    </location>
</feature>
<evidence type="ECO:0000313" key="3">
    <source>
        <dbReference type="EMBL" id="CAK8694189.1"/>
    </source>
</evidence>
<dbReference type="Proteomes" id="UP001642483">
    <property type="component" value="Unassembled WGS sequence"/>
</dbReference>
<feature type="compositionally biased region" description="Polar residues" evidence="1">
    <location>
        <begin position="227"/>
        <end position="240"/>
    </location>
</feature>
<keyword evidence="2" id="KW-1133">Transmembrane helix</keyword>
<feature type="region of interest" description="Disordered" evidence="1">
    <location>
        <begin position="273"/>
        <end position="442"/>
    </location>
</feature>
<keyword evidence="2" id="KW-0472">Membrane</keyword>
<gene>
    <name evidence="3" type="ORF">CVLEPA_LOCUS27580</name>
</gene>
<feature type="region of interest" description="Disordered" evidence="1">
    <location>
        <begin position="227"/>
        <end position="255"/>
    </location>
</feature>
<dbReference type="EMBL" id="CAWYQH010000141">
    <property type="protein sequence ID" value="CAK8694189.1"/>
    <property type="molecule type" value="Genomic_DNA"/>
</dbReference>
<feature type="compositionally biased region" description="Basic residues" evidence="1">
    <location>
        <begin position="364"/>
        <end position="378"/>
    </location>
</feature>
<feature type="transmembrane region" description="Helical" evidence="2">
    <location>
        <begin position="164"/>
        <end position="186"/>
    </location>
</feature>
<keyword evidence="4" id="KW-1185">Reference proteome</keyword>
<comment type="caution">
    <text evidence="3">The sequence shown here is derived from an EMBL/GenBank/DDBJ whole genome shotgun (WGS) entry which is preliminary data.</text>
</comment>
<evidence type="ECO:0000256" key="1">
    <source>
        <dbReference type="SAM" id="MobiDB-lite"/>
    </source>
</evidence>
<protein>
    <recommendedName>
        <fullName evidence="5">C-type lectin domain-containing protein</fullName>
    </recommendedName>
</protein>
<reference evidence="3 4" key="1">
    <citation type="submission" date="2024-02" db="EMBL/GenBank/DDBJ databases">
        <authorList>
            <person name="Daric V."/>
            <person name="Darras S."/>
        </authorList>
    </citation>
    <scope>NUCLEOTIDE SEQUENCE [LARGE SCALE GENOMIC DNA]</scope>
</reference>
<dbReference type="SUPFAM" id="SSF56436">
    <property type="entry name" value="C-type lectin-like"/>
    <property type="match status" value="1"/>
</dbReference>
<feature type="compositionally biased region" description="Low complexity" evidence="1">
    <location>
        <begin position="338"/>
        <end position="355"/>
    </location>
</feature>
<dbReference type="InterPro" id="IPR016186">
    <property type="entry name" value="C-type_lectin-like/link_sf"/>
</dbReference>
<dbReference type="InterPro" id="IPR016187">
    <property type="entry name" value="CTDL_fold"/>
</dbReference>
<keyword evidence="2" id="KW-0812">Transmembrane</keyword>
<sequence length="604" mass="69105">MSRQPCPLNYVEYSNACFSFGSHLSYNLAEAECEKVGARLVDINQRFGKYVKEKVQQLGGNAHWIGTYVDKGKKQKRKGDICPTLKGQNSGGSSFANVNCNSAYPYICQKYGKQDDDTPSDQFPEGPNVFGRPPQGEVELQITERPKIEETTAVPESSSANNDVTLAVVLPIVALLVIVIVLRYWCKRRERKSRMKKMKELKAAEIVKASNANSIVSGVSTLNKPFSLPVTTSINTTASRPNREASANGVRQSRKSTLKDAFDDWKYQERGRTQSFSKADVVPAEVETQRSEYSSQMHLHGIQRTPPPSYRNLNPQSRHQSRGRSRRGSIPDRETSRLSESSRSPSPESGYSDSGLSRVTREVHQHRRHRSNSRHRCRSSYTPHEDHYNRRSDHYRSGRYRHRRSGRSRRSQFDEPRSMYERYAAKKPPSPAMNGRREPASEFLDRQSNFRRSLKLRGGDPRYDADLTQGRLPVASGPIYFPEMTRAFSRDELQPELSAASFRKQSRVLRQGPIRVNRHIHDYDNQDFKQRTTSEESEHIYESLDEVKRPGENAGVNFKSQPITLHNKPLHFPDKEEFVRDVNRLSGRSRVSMRSRDLSRVPIT</sequence>
<evidence type="ECO:0000256" key="2">
    <source>
        <dbReference type="SAM" id="Phobius"/>
    </source>
</evidence>
<dbReference type="Gene3D" id="3.10.100.10">
    <property type="entry name" value="Mannose-Binding Protein A, subunit A"/>
    <property type="match status" value="1"/>
</dbReference>
<feature type="compositionally biased region" description="Basic and acidic residues" evidence="1">
    <location>
        <begin position="383"/>
        <end position="396"/>
    </location>
</feature>
<evidence type="ECO:0000313" key="4">
    <source>
        <dbReference type="Proteomes" id="UP001642483"/>
    </source>
</evidence>
<organism evidence="3 4">
    <name type="scientific">Clavelina lepadiformis</name>
    <name type="common">Light-bulb sea squirt</name>
    <name type="synonym">Ascidia lepadiformis</name>
    <dbReference type="NCBI Taxonomy" id="159417"/>
    <lineage>
        <taxon>Eukaryota</taxon>
        <taxon>Metazoa</taxon>
        <taxon>Chordata</taxon>
        <taxon>Tunicata</taxon>
        <taxon>Ascidiacea</taxon>
        <taxon>Aplousobranchia</taxon>
        <taxon>Clavelinidae</taxon>
        <taxon>Clavelina</taxon>
    </lineage>
</organism>